<evidence type="ECO:0000313" key="2">
    <source>
        <dbReference type="Proteomes" id="UP000429958"/>
    </source>
</evidence>
<comment type="caution">
    <text evidence="1">The sequence shown here is derived from an EMBL/GenBank/DDBJ whole genome shotgun (WGS) entry which is preliminary data.</text>
</comment>
<protein>
    <submittedName>
        <fullName evidence="1">Uncharacterized protein</fullName>
    </submittedName>
</protein>
<dbReference type="Proteomes" id="UP000429958">
    <property type="component" value="Unassembled WGS sequence"/>
</dbReference>
<gene>
    <name evidence="1" type="ORF">FYJ39_08615</name>
</gene>
<sequence>MTLDENGVRCAEMVLARYFTEIGKRQWRPVKEVMCFAKIYSPQTRKAEIKEARKRLGVESQSFEGGYCRRWADERSPEIVWAEKSRAMFGGNT</sequence>
<dbReference type="RefSeq" id="WP_154472074.1">
    <property type="nucleotide sequence ID" value="NZ_VUMD01000006.1"/>
</dbReference>
<keyword evidence="2" id="KW-1185">Reference proteome</keyword>
<dbReference type="AlphaFoldDB" id="A0A7X2NKK7"/>
<proteinExistence type="predicted"/>
<dbReference type="EMBL" id="VUMD01000006">
    <property type="protein sequence ID" value="MSS36631.1"/>
    <property type="molecule type" value="Genomic_DNA"/>
</dbReference>
<evidence type="ECO:0000313" key="1">
    <source>
        <dbReference type="EMBL" id="MSS36631.1"/>
    </source>
</evidence>
<reference evidence="1 2" key="1">
    <citation type="submission" date="2019-08" db="EMBL/GenBank/DDBJ databases">
        <title>In-depth cultivation of the pig gut microbiome towards novel bacterial diversity and tailored functional studies.</title>
        <authorList>
            <person name="Wylensek D."/>
            <person name="Hitch T.C.A."/>
            <person name="Clavel T."/>
        </authorList>
    </citation>
    <scope>NUCLEOTIDE SEQUENCE [LARGE SCALE GENOMIC DNA]</scope>
    <source>
        <strain evidence="1 2">WCA-389-WT-23D1</strain>
    </source>
</reference>
<accession>A0A7X2NKK7</accession>
<name>A0A7X2NKK7_9CLOT</name>
<organism evidence="1 2">
    <name type="scientific">Clostridium porci</name>
    <dbReference type="NCBI Taxonomy" id="2605778"/>
    <lineage>
        <taxon>Bacteria</taxon>
        <taxon>Bacillati</taxon>
        <taxon>Bacillota</taxon>
        <taxon>Clostridia</taxon>
        <taxon>Eubacteriales</taxon>
        <taxon>Clostridiaceae</taxon>
        <taxon>Clostridium</taxon>
    </lineage>
</organism>